<protein>
    <submittedName>
        <fullName evidence="2">Uncharacterized protein</fullName>
    </submittedName>
</protein>
<name>A0A699HAM8_TANCI</name>
<feature type="region of interest" description="Disordered" evidence="1">
    <location>
        <begin position="1"/>
        <end position="66"/>
    </location>
</feature>
<organism evidence="2">
    <name type="scientific">Tanacetum cinerariifolium</name>
    <name type="common">Dalmatian daisy</name>
    <name type="synonym">Chrysanthemum cinerariifolium</name>
    <dbReference type="NCBI Taxonomy" id="118510"/>
    <lineage>
        <taxon>Eukaryota</taxon>
        <taxon>Viridiplantae</taxon>
        <taxon>Streptophyta</taxon>
        <taxon>Embryophyta</taxon>
        <taxon>Tracheophyta</taxon>
        <taxon>Spermatophyta</taxon>
        <taxon>Magnoliopsida</taxon>
        <taxon>eudicotyledons</taxon>
        <taxon>Gunneridae</taxon>
        <taxon>Pentapetalae</taxon>
        <taxon>asterids</taxon>
        <taxon>campanulids</taxon>
        <taxon>Asterales</taxon>
        <taxon>Asteraceae</taxon>
        <taxon>Asteroideae</taxon>
        <taxon>Anthemideae</taxon>
        <taxon>Anthemidinae</taxon>
        <taxon>Tanacetum</taxon>
    </lineage>
</organism>
<comment type="caution">
    <text evidence="2">The sequence shown here is derived from an EMBL/GenBank/DDBJ whole genome shotgun (WGS) entry which is preliminary data.</text>
</comment>
<dbReference type="AlphaFoldDB" id="A0A699HAM8"/>
<gene>
    <name evidence="2" type="ORF">Tci_301776</name>
</gene>
<sequence length="66" mass="7261">GQFSNGDKIKQAARTNKAETRSSRKNSRKSKTQETSQGFMNPKVYTTKGITKDAGIRRVQADGQAT</sequence>
<accession>A0A699HAM8</accession>
<evidence type="ECO:0000313" key="2">
    <source>
        <dbReference type="EMBL" id="GEX29801.1"/>
    </source>
</evidence>
<proteinExistence type="predicted"/>
<evidence type="ECO:0000256" key="1">
    <source>
        <dbReference type="SAM" id="MobiDB-lite"/>
    </source>
</evidence>
<feature type="non-terminal residue" evidence="2">
    <location>
        <position position="1"/>
    </location>
</feature>
<dbReference type="EMBL" id="BKCJ010100224">
    <property type="protein sequence ID" value="GEX29801.1"/>
    <property type="molecule type" value="Genomic_DNA"/>
</dbReference>
<reference evidence="2" key="1">
    <citation type="journal article" date="2019" name="Sci. Rep.">
        <title>Draft genome of Tanacetum cinerariifolium, the natural source of mosquito coil.</title>
        <authorList>
            <person name="Yamashiro T."/>
            <person name="Shiraishi A."/>
            <person name="Satake H."/>
            <person name="Nakayama K."/>
        </authorList>
    </citation>
    <scope>NUCLEOTIDE SEQUENCE</scope>
</reference>
<feature type="compositionally biased region" description="Basic and acidic residues" evidence="1">
    <location>
        <begin position="50"/>
        <end position="60"/>
    </location>
</feature>